<dbReference type="Proteomes" id="UP000234271">
    <property type="component" value="Chromosome"/>
</dbReference>
<evidence type="ECO:0000313" key="2">
    <source>
        <dbReference type="Proteomes" id="UP000234271"/>
    </source>
</evidence>
<reference evidence="2" key="1">
    <citation type="submission" date="2016-12" db="EMBL/GenBank/DDBJ databases">
        <title>Complete Genome Sequence of Beggiatoa leptomitiformis D-401.</title>
        <authorList>
            <person name="Fomenkov A."/>
            <person name="Vincze T."/>
            <person name="Grabovich M."/>
            <person name="Anton B.P."/>
            <person name="Dubinina G."/>
            <person name="Orlova M."/>
            <person name="Belousova E."/>
            <person name="Roberts R.J."/>
        </authorList>
    </citation>
    <scope>NUCLEOTIDE SEQUENCE [LARGE SCALE GENOMIC DNA]</scope>
    <source>
        <strain evidence="2">D-401</strain>
    </source>
</reference>
<dbReference type="AlphaFoldDB" id="A0A2N9YFW7"/>
<sequence>MTKEEAIQILKKQLASLDDAQRRCYWSRVAHALTIDARGSYRVGTDDLDHPKMLRCYNELQHRLLSYLYDLCREDKTTSWTDEVMVDYLLAALELLPFTLRTLLKSLK</sequence>
<organism evidence="1 2">
    <name type="scientific">Beggiatoa leptomitoformis</name>
    <dbReference type="NCBI Taxonomy" id="288004"/>
    <lineage>
        <taxon>Bacteria</taxon>
        <taxon>Pseudomonadati</taxon>
        <taxon>Pseudomonadota</taxon>
        <taxon>Gammaproteobacteria</taxon>
        <taxon>Thiotrichales</taxon>
        <taxon>Thiotrichaceae</taxon>
        <taxon>Beggiatoa</taxon>
    </lineage>
</organism>
<gene>
    <name evidence="1" type="ORF">BLE401_11570</name>
</gene>
<keyword evidence="2" id="KW-1185">Reference proteome</keyword>
<proteinExistence type="predicted"/>
<dbReference type="EMBL" id="CP018889">
    <property type="protein sequence ID" value="AUI69269.1"/>
    <property type="molecule type" value="Genomic_DNA"/>
</dbReference>
<protein>
    <submittedName>
        <fullName evidence="1">Uncharacterized protein</fullName>
    </submittedName>
</protein>
<dbReference type="RefSeq" id="WP_062153379.1">
    <property type="nucleotide sequence ID" value="NZ_CP012373.2"/>
</dbReference>
<dbReference type="KEGG" id="blep:AL038_12695"/>
<dbReference type="STRING" id="288004.AL038_12695"/>
<accession>A0A2N9YFW7</accession>
<evidence type="ECO:0000313" key="1">
    <source>
        <dbReference type="EMBL" id="AUI69269.1"/>
    </source>
</evidence>
<name>A0A2N9YFW7_9GAMM</name>